<dbReference type="Pfam" id="PF13501">
    <property type="entry name" value="SoxY"/>
    <property type="match status" value="1"/>
</dbReference>
<reference evidence="3" key="2">
    <citation type="submission" date="2021-04" db="EMBL/GenBank/DDBJ databases">
        <title>Complete Genome and methylome analysis of Thiothrix fructosivorans ATCC 49748.</title>
        <authorList>
            <person name="Fomenkov A."/>
            <person name="Sun L."/>
            <person name="Vincze T."/>
            <person name="Grabovich M.Y."/>
            <person name="Roberts R.J."/>
        </authorList>
    </citation>
    <scope>NUCLEOTIDE SEQUENCE</scope>
    <source>
        <strain evidence="3">ATCC 49748</strain>
    </source>
</reference>
<dbReference type="PIRSF" id="PIRSF010312">
    <property type="entry name" value="Sulphur_oxidation_SoxY"/>
    <property type="match status" value="1"/>
</dbReference>
<evidence type="ECO:0000313" key="2">
    <source>
        <dbReference type="EMBL" id="MBO0615311.1"/>
    </source>
</evidence>
<dbReference type="PROSITE" id="PS51318">
    <property type="entry name" value="TAT"/>
    <property type="match status" value="1"/>
</dbReference>
<dbReference type="InterPro" id="IPR016568">
    <property type="entry name" value="Sulphur_oxidation_SoxY"/>
</dbReference>
<dbReference type="InterPro" id="IPR038162">
    <property type="entry name" value="SoxY_sf"/>
</dbReference>
<dbReference type="Gene3D" id="2.60.40.2470">
    <property type="entry name" value="SoxY domain"/>
    <property type="match status" value="1"/>
</dbReference>
<proteinExistence type="predicted"/>
<accession>A0A8B0SPM5</accession>
<name>A0A8B0SPM5_9GAMM</name>
<dbReference type="AlphaFoldDB" id="A0A8B0SPM5"/>
<protein>
    <submittedName>
        <fullName evidence="3">Thiosulfate oxidation carrier protein SoxY</fullName>
    </submittedName>
</protein>
<dbReference type="InterPro" id="IPR006311">
    <property type="entry name" value="TAT_signal"/>
</dbReference>
<dbReference type="InterPro" id="IPR032711">
    <property type="entry name" value="SoxY"/>
</dbReference>
<reference evidence="2 4" key="1">
    <citation type="submission" date="2021-03" db="EMBL/GenBank/DDBJ databases">
        <title>Draft genome and methylome analysis of Thiotrix fructosivoruns ATCC 49748.</title>
        <authorList>
            <person name="Fomenkov A."/>
            <person name="Grabovich M.Y."/>
            <person name="Roberts R.J."/>
        </authorList>
    </citation>
    <scope>NUCLEOTIDE SEQUENCE [LARGE SCALE GENOMIC DNA]</scope>
    <source>
        <strain evidence="2 4">ATCC 49748</strain>
    </source>
</reference>
<organism evidence="3">
    <name type="scientific">Thiothrix fructosivorans</name>
    <dbReference type="NCBI Taxonomy" id="111770"/>
    <lineage>
        <taxon>Bacteria</taxon>
        <taxon>Pseudomonadati</taxon>
        <taxon>Pseudomonadota</taxon>
        <taxon>Gammaproteobacteria</taxon>
        <taxon>Thiotrichales</taxon>
        <taxon>Thiotrichaceae</taxon>
        <taxon>Thiothrix</taxon>
    </lineage>
</organism>
<evidence type="ECO:0000259" key="1">
    <source>
        <dbReference type="Pfam" id="PF13501"/>
    </source>
</evidence>
<evidence type="ECO:0000313" key="4">
    <source>
        <dbReference type="Proteomes" id="UP000664466"/>
    </source>
</evidence>
<dbReference type="Proteomes" id="UP000664466">
    <property type="component" value="Unassembled WGS sequence"/>
</dbReference>
<feature type="domain" description="Ig-like SoxY" evidence="1">
    <location>
        <begin position="54"/>
        <end position="151"/>
    </location>
</feature>
<dbReference type="EMBL" id="CP072748">
    <property type="protein sequence ID" value="QTX12874.1"/>
    <property type="molecule type" value="Genomic_DNA"/>
</dbReference>
<evidence type="ECO:0000313" key="3">
    <source>
        <dbReference type="EMBL" id="QTX12874.1"/>
    </source>
</evidence>
<keyword evidence="4" id="KW-1185">Reference proteome</keyword>
<gene>
    <name evidence="3" type="ORF">J1836_016040</name>
    <name evidence="2" type="ORF">J1836_20655</name>
</gene>
<sequence length="152" mass="15605">MNRRTFLRGSLAASALGLVVSAGLLTPRLLLADETRAAAFEAKSLDEALKAMAATPEESAEISIEAPDTAANGASVRVTAVSKLPSTSEISFIVENNPLPLAATFVLGEGVEPTSSVVLKFGKTSNVIVLVKAGDKIYSAKKTVNVTTGGCA</sequence>
<dbReference type="EMBL" id="JAFMPM010000008">
    <property type="protein sequence ID" value="MBO0615311.1"/>
    <property type="molecule type" value="Genomic_DNA"/>
</dbReference>